<dbReference type="Proteomes" id="UP001155660">
    <property type="component" value="Chromosome B1"/>
</dbReference>
<dbReference type="PROSITE" id="PS50102">
    <property type="entry name" value="RRM"/>
    <property type="match status" value="1"/>
</dbReference>
<feature type="domain" description="RRM" evidence="3">
    <location>
        <begin position="51"/>
        <end position="127"/>
    </location>
</feature>
<sequence>MHLEGAQLALEHLNGLQINGCIIKARRPVHELCLDLDERLSERQNDPVNARLIYVSNLSSKPHRHEDQLQTFRQFGAIQCVTSAAEHAGKRGRHAFIRFECADSAQAAVGVDLQIGNRKLSVCHALTPPHNTTYTPPYNTKNHTKHITGGGVE</sequence>
<reference evidence="4" key="1">
    <citation type="submission" date="2025-08" db="UniProtKB">
        <authorList>
            <consortium name="RefSeq"/>
        </authorList>
    </citation>
    <scope>IDENTIFICATION</scope>
    <source>
        <tissue evidence="4">Muscle</tissue>
    </source>
</reference>
<dbReference type="Pfam" id="PF00076">
    <property type="entry name" value="RRM_1"/>
    <property type="match status" value="1"/>
</dbReference>
<evidence type="ECO:0000313" key="4">
    <source>
        <dbReference type="RefSeq" id="XP_042571952.1"/>
    </source>
</evidence>
<protein>
    <submittedName>
        <fullName evidence="4">RNA exonuclease 5-like</fullName>
    </submittedName>
</protein>
<evidence type="ECO:0000256" key="1">
    <source>
        <dbReference type="PROSITE-ProRule" id="PRU00176"/>
    </source>
</evidence>
<dbReference type="GeneID" id="122135791"/>
<dbReference type="RefSeq" id="XP_042571952.1">
    <property type="nucleotide sequence ID" value="XM_042716018.1"/>
</dbReference>
<name>A0A9Q9VVH1_CYPCA</name>
<gene>
    <name evidence="4" type="primary">LOC122135791</name>
</gene>
<organism evidence="4">
    <name type="scientific">Cyprinus carpio</name>
    <name type="common">Common carp</name>
    <dbReference type="NCBI Taxonomy" id="7962"/>
    <lineage>
        <taxon>Eukaryota</taxon>
        <taxon>Metazoa</taxon>
        <taxon>Chordata</taxon>
        <taxon>Craniata</taxon>
        <taxon>Vertebrata</taxon>
        <taxon>Euteleostomi</taxon>
        <taxon>Actinopterygii</taxon>
        <taxon>Neopterygii</taxon>
        <taxon>Teleostei</taxon>
        <taxon>Ostariophysi</taxon>
        <taxon>Cypriniformes</taxon>
        <taxon>Cyprinidae</taxon>
        <taxon>Cyprininae</taxon>
        <taxon>Cyprinus</taxon>
    </lineage>
</organism>
<dbReference type="InterPro" id="IPR000504">
    <property type="entry name" value="RRM_dom"/>
</dbReference>
<keyword evidence="1" id="KW-0694">RNA-binding</keyword>
<dbReference type="AlphaFoldDB" id="A0A9Q9VVH1"/>
<dbReference type="GO" id="GO:0003723">
    <property type="term" value="F:RNA binding"/>
    <property type="evidence" value="ECO:0007669"/>
    <property type="project" value="UniProtKB-UniRule"/>
</dbReference>
<dbReference type="OrthoDB" id="3996471at2759"/>
<feature type="region of interest" description="Disordered" evidence="2">
    <location>
        <begin position="134"/>
        <end position="153"/>
    </location>
</feature>
<evidence type="ECO:0000259" key="3">
    <source>
        <dbReference type="PROSITE" id="PS50102"/>
    </source>
</evidence>
<evidence type="ECO:0000256" key="2">
    <source>
        <dbReference type="SAM" id="MobiDB-lite"/>
    </source>
</evidence>
<dbReference type="KEGG" id="ccar:122135791"/>
<proteinExistence type="predicted"/>
<accession>A0A9Q9VVH1</accession>